<feature type="domain" description="CoA carboxyltransferase N-terminal" evidence="7">
    <location>
        <begin position="75"/>
        <end position="329"/>
    </location>
</feature>
<comment type="catalytic activity">
    <reaction evidence="6">
        <text>3-methylbut-2-enoyl-CoA + hydrogencarbonate + ATP = 3-methyl-(2E)-glutaconyl-CoA + ADP + phosphate + H(+)</text>
        <dbReference type="Rhea" id="RHEA:13589"/>
        <dbReference type="ChEBI" id="CHEBI:15378"/>
        <dbReference type="ChEBI" id="CHEBI:17544"/>
        <dbReference type="ChEBI" id="CHEBI:30616"/>
        <dbReference type="ChEBI" id="CHEBI:43474"/>
        <dbReference type="ChEBI" id="CHEBI:57344"/>
        <dbReference type="ChEBI" id="CHEBI:57346"/>
        <dbReference type="ChEBI" id="CHEBI:456216"/>
        <dbReference type="EC" id="6.4.1.4"/>
    </reaction>
</comment>
<evidence type="ECO:0000256" key="3">
    <source>
        <dbReference type="ARBA" id="ARBA00031109"/>
    </source>
</evidence>
<dbReference type="GO" id="GO:0005739">
    <property type="term" value="C:mitochondrion"/>
    <property type="evidence" value="ECO:0007669"/>
    <property type="project" value="TreeGrafter"/>
</dbReference>
<dbReference type="OrthoDB" id="439921at2759"/>
<dbReference type="PROSITE" id="PS50980">
    <property type="entry name" value="COA_CT_NTER"/>
    <property type="match status" value="1"/>
</dbReference>
<dbReference type="InterPro" id="IPR011762">
    <property type="entry name" value="COA_CT_N"/>
</dbReference>
<evidence type="ECO:0000256" key="4">
    <source>
        <dbReference type="ARBA" id="ARBA00031237"/>
    </source>
</evidence>
<dbReference type="GO" id="GO:1905202">
    <property type="term" value="C:methylcrotonoyl-CoA carboxylase complex"/>
    <property type="evidence" value="ECO:0007669"/>
    <property type="project" value="TreeGrafter"/>
</dbReference>
<reference evidence="8" key="1">
    <citation type="submission" date="2021-06" db="EMBL/GenBank/DDBJ databases">
        <authorList>
            <person name="Hodson N. C."/>
            <person name="Mongue J. A."/>
            <person name="Jaron S. K."/>
        </authorList>
    </citation>
    <scope>NUCLEOTIDE SEQUENCE</scope>
</reference>
<dbReference type="EC" id="6.4.1.4" evidence="2"/>
<evidence type="ECO:0000313" key="8">
    <source>
        <dbReference type="EMBL" id="CAG7820528.1"/>
    </source>
</evidence>
<dbReference type="Proteomes" id="UP000708208">
    <property type="component" value="Unassembled WGS sequence"/>
</dbReference>
<evidence type="ECO:0000256" key="5">
    <source>
        <dbReference type="ARBA" id="ARBA00031404"/>
    </source>
</evidence>
<evidence type="ECO:0000313" key="9">
    <source>
        <dbReference type="Proteomes" id="UP000708208"/>
    </source>
</evidence>
<dbReference type="GO" id="GO:0006552">
    <property type="term" value="P:L-leucine catabolic process"/>
    <property type="evidence" value="ECO:0007669"/>
    <property type="project" value="TreeGrafter"/>
</dbReference>
<dbReference type="PANTHER" id="PTHR22855:SF47">
    <property type="entry name" value="METHYLCROTONOYL-COA CARBOXYLASE"/>
    <property type="match status" value="1"/>
</dbReference>
<gene>
    <name evidence="8" type="ORF">AFUS01_LOCUS30916</name>
</gene>
<dbReference type="FunFam" id="3.90.226.10:FF:000046">
    <property type="entry name" value="Geranyl-CoA carboxylase beta subunit"/>
    <property type="match status" value="1"/>
</dbReference>
<accession>A0A8J2PFU0</accession>
<protein>
    <recommendedName>
        <fullName evidence="2">methylcrotonoyl-CoA carboxylase</fullName>
        <ecNumber evidence="2">6.4.1.4</ecNumber>
    </recommendedName>
    <alternativeName>
        <fullName evidence="5">3-methylcrotonyl-CoA carboxylase 2</fullName>
    </alternativeName>
    <alternativeName>
        <fullName evidence="3">3-methylcrotonyl-CoA carboxylase non-biotin-containing subunit</fullName>
    </alternativeName>
    <alternativeName>
        <fullName evidence="4">3-methylcrotonyl-CoA:carbon dioxide ligase subunit beta</fullName>
    </alternativeName>
</protein>
<evidence type="ECO:0000256" key="2">
    <source>
        <dbReference type="ARBA" id="ARBA00026116"/>
    </source>
</evidence>
<keyword evidence="9" id="KW-1185">Reference proteome</keyword>
<dbReference type="InterPro" id="IPR034733">
    <property type="entry name" value="AcCoA_carboxyl_beta"/>
</dbReference>
<evidence type="ECO:0000259" key="7">
    <source>
        <dbReference type="PROSITE" id="PS50980"/>
    </source>
</evidence>
<evidence type="ECO:0000256" key="1">
    <source>
        <dbReference type="ARBA" id="ARBA00025711"/>
    </source>
</evidence>
<dbReference type="Pfam" id="PF01039">
    <property type="entry name" value="Carboxyl_trans"/>
    <property type="match status" value="1"/>
</dbReference>
<dbReference type="AlphaFoldDB" id="A0A8J2PFU0"/>
<evidence type="ECO:0000256" key="6">
    <source>
        <dbReference type="ARBA" id="ARBA00052347"/>
    </source>
</evidence>
<proteinExistence type="predicted"/>
<dbReference type="InterPro" id="IPR045190">
    <property type="entry name" value="MCCB/AccD1-like"/>
</dbReference>
<comment type="caution">
    <text evidence="8">The sequence shown here is derived from an EMBL/GenBank/DDBJ whole genome shotgun (WGS) entry which is preliminary data.</text>
</comment>
<name>A0A8J2PFU0_9HEXA</name>
<dbReference type="GO" id="GO:0004485">
    <property type="term" value="F:methylcrotonoyl-CoA carboxylase activity"/>
    <property type="evidence" value="ECO:0007669"/>
    <property type="project" value="UniProtKB-EC"/>
</dbReference>
<dbReference type="EMBL" id="CAJVCH010481389">
    <property type="protein sequence ID" value="CAG7820528.1"/>
    <property type="molecule type" value="Genomic_DNA"/>
</dbReference>
<dbReference type="PANTHER" id="PTHR22855">
    <property type="entry name" value="ACETYL, PROPIONYL, PYRUVATE, AND GLUTACONYL CARBOXYLASE-RELATED"/>
    <property type="match status" value="1"/>
</dbReference>
<sequence>MCRSLGPQVFQDLLVQSVEMYKLFKISGSAVRINTPIKCAHTFKRRMSQGYFSQGVANLDQLFPPNTTQEERKLDAQVREKLQEFTKLSFEGGGPRSIERHVKKNKKMLVRERIKRIIDPGTEFLEIGTLAGFDMMYGDIPAGGLVAGIGRVCGVYCMIGGNDATVKGGTYFPITLKKSLRTQEIAQRNRLPCIYIPDSGGAYLPLQSEIFLQGGRSFYNQAVMSSSGIYQIAVVCGSCTAGGAYNPTMSDEAIIVENVGKIYLGGPPLVRAATGEIVSDEDLGGAFLHSTVSGCTDYFAKNEEEAFVMCRDVVESLNIRPNSSIITGYDEPSHSIFSDFIGKLHFEKSELYSIIAGLIDGSKFKEFKTYFGPGLIAGVAYIQGMVVGIVANCDQILSEEALKASHFMQMCNTRRIPLIFLQNSMPATLENRIETNQVVLKDRGKMCAMVSTVTVPKIALAISACHEDDNALMCGPSFSPNISLTWPSAKFSSLLMDESESQPQTFDAFDSVFNMHNDILVLPESTRNVIAEILKIVDQQSVHIARSDPSPVLRM</sequence>
<comment type="pathway">
    <text evidence="1">Amino-acid degradation; L-leucine degradation; (S)-3-hydroxy-3-methylglutaryl-CoA from 3-isovaleryl-CoA: step 2/3.</text>
</comment>
<organism evidence="8 9">
    <name type="scientific">Allacma fusca</name>
    <dbReference type="NCBI Taxonomy" id="39272"/>
    <lineage>
        <taxon>Eukaryota</taxon>
        <taxon>Metazoa</taxon>
        <taxon>Ecdysozoa</taxon>
        <taxon>Arthropoda</taxon>
        <taxon>Hexapoda</taxon>
        <taxon>Collembola</taxon>
        <taxon>Symphypleona</taxon>
        <taxon>Sminthuridae</taxon>
        <taxon>Allacma</taxon>
    </lineage>
</organism>